<evidence type="ECO:0000256" key="1">
    <source>
        <dbReference type="SAM" id="Phobius"/>
    </source>
</evidence>
<keyword evidence="1" id="KW-0472">Membrane</keyword>
<protein>
    <submittedName>
        <fullName evidence="2">Uncharacterized protein</fullName>
    </submittedName>
</protein>
<sequence>MPDQALASFEFTHVNSSLFWYLAALFLAQLAATLVFADQDAVYTHAAFGPIFTRWLRPFIVTRDHQTAALSIYSLILFFQLLEGLWILQEERTLLRLFFYYFPVGTWLVFWPLWVVLAAGLILCCLVTVVVGFGILFIQGLCLVEIAYLPVIDVVDVPGEEVGREQGFVIGEVEEPRVEGASRMEAIKEE</sequence>
<name>A0A3D8QG50_9HELO</name>
<dbReference type="EMBL" id="PDLM01000015">
    <property type="protein sequence ID" value="RDW60691.1"/>
    <property type="molecule type" value="Genomic_DNA"/>
</dbReference>
<proteinExistence type="predicted"/>
<dbReference type="AlphaFoldDB" id="A0A3D8QG50"/>
<gene>
    <name evidence="2" type="ORF">BP6252_12074</name>
</gene>
<dbReference type="Proteomes" id="UP000256645">
    <property type="component" value="Unassembled WGS sequence"/>
</dbReference>
<keyword evidence="3" id="KW-1185">Reference proteome</keyword>
<feature type="transmembrane region" description="Helical" evidence="1">
    <location>
        <begin position="18"/>
        <end position="37"/>
    </location>
</feature>
<evidence type="ECO:0000313" key="2">
    <source>
        <dbReference type="EMBL" id="RDW60691.1"/>
    </source>
</evidence>
<keyword evidence="1" id="KW-0812">Transmembrane</keyword>
<comment type="caution">
    <text evidence="2">The sequence shown here is derived from an EMBL/GenBank/DDBJ whole genome shotgun (WGS) entry which is preliminary data.</text>
</comment>
<feature type="transmembrane region" description="Helical" evidence="1">
    <location>
        <begin position="108"/>
        <end position="138"/>
    </location>
</feature>
<keyword evidence="1" id="KW-1133">Transmembrane helix</keyword>
<reference evidence="2 3" key="1">
    <citation type="journal article" date="2018" name="IMA Fungus">
        <title>IMA Genome-F 9: Draft genome sequence of Annulohypoxylon stygium, Aspergillus mulundensis, Berkeleyomyces basicola (syn. Thielaviopsis basicola), Ceratocystis smalleyi, two Cercospora beticola strains, Coleophoma cylindrospora, Fusarium fracticaudum, Phialophora cf. hyalina, and Morchella septimelata.</title>
        <authorList>
            <person name="Wingfield B.D."/>
            <person name="Bills G.F."/>
            <person name="Dong Y."/>
            <person name="Huang W."/>
            <person name="Nel W.J."/>
            <person name="Swalarsk-Parry B.S."/>
            <person name="Vaghefi N."/>
            <person name="Wilken P.M."/>
            <person name="An Z."/>
            <person name="de Beer Z.W."/>
            <person name="De Vos L."/>
            <person name="Chen L."/>
            <person name="Duong T.A."/>
            <person name="Gao Y."/>
            <person name="Hammerbacher A."/>
            <person name="Kikkert J.R."/>
            <person name="Li Y."/>
            <person name="Li H."/>
            <person name="Li K."/>
            <person name="Li Q."/>
            <person name="Liu X."/>
            <person name="Ma X."/>
            <person name="Naidoo K."/>
            <person name="Pethybridge S.J."/>
            <person name="Sun J."/>
            <person name="Steenkamp E.T."/>
            <person name="van der Nest M.A."/>
            <person name="van Wyk S."/>
            <person name="Wingfield M.J."/>
            <person name="Xiong C."/>
            <person name="Yue Q."/>
            <person name="Zhang X."/>
        </authorList>
    </citation>
    <scope>NUCLEOTIDE SEQUENCE [LARGE SCALE GENOMIC DNA]</scope>
    <source>
        <strain evidence="2 3">BP6252</strain>
    </source>
</reference>
<accession>A0A3D8QG50</accession>
<organism evidence="2 3">
    <name type="scientific">Coleophoma cylindrospora</name>
    <dbReference type="NCBI Taxonomy" id="1849047"/>
    <lineage>
        <taxon>Eukaryota</taxon>
        <taxon>Fungi</taxon>
        <taxon>Dikarya</taxon>
        <taxon>Ascomycota</taxon>
        <taxon>Pezizomycotina</taxon>
        <taxon>Leotiomycetes</taxon>
        <taxon>Helotiales</taxon>
        <taxon>Dermateaceae</taxon>
        <taxon>Coleophoma</taxon>
    </lineage>
</organism>
<evidence type="ECO:0000313" key="3">
    <source>
        <dbReference type="Proteomes" id="UP000256645"/>
    </source>
</evidence>
<feature type="transmembrane region" description="Helical" evidence="1">
    <location>
        <begin position="67"/>
        <end position="88"/>
    </location>
</feature>
<dbReference type="OrthoDB" id="10352686at2759"/>